<dbReference type="GO" id="GO:0046872">
    <property type="term" value="F:metal ion binding"/>
    <property type="evidence" value="ECO:0007669"/>
    <property type="project" value="UniProtKB-KW"/>
</dbReference>
<accession>A0A1Z4JC74</accession>
<keyword evidence="6" id="KW-1185">Reference proteome</keyword>
<dbReference type="GO" id="GO:0007165">
    <property type="term" value="P:signal transduction"/>
    <property type="evidence" value="ECO:0007669"/>
    <property type="project" value="TreeGrafter"/>
</dbReference>
<comment type="cofactor">
    <cofactor evidence="4">
        <name>Mg(2+)</name>
        <dbReference type="ChEBI" id="CHEBI:18420"/>
    </cofactor>
</comment>
<keyword evidence="1 4" id="KW-0479">Metal-binding</keyword>
<sequence>MSLNSAQLTEIRQIVRSCGQQAKTLSAEKFEVFQKAPGDFVTTVDQTLDRQLSEFFTQLFPQDGIITEENADSRKRYQSDYPRFWCIDPLDGTQDFIHGDPDYAVLVGLLEQQRAIAGWVYAPEHDILYYGGKNLGVWEVLGNADPQPCFSPLSPPNSYRVIIGDKDFRNTSEKIGAAIPEIEFLRSPGSFGLKVMNVVLGKAEVYIYLNRRVKIWDTVAPMAIAEAAGLVCLDLDGKPIEFTPEVLDLESLAHQQAIVIGKPAAIEFLLPRLRDVLDPQLSY</sequence>
<dbReference type="PANTHER" id="PTHR20854:SF4">
    <property type="entry name" value="INOSITOL-1-MONOPHOSPHATASE-RELATED"/>
    <property type="match status" value="1"/>
</dbReference>
<dbReference type="AlphaFoldDB" id="A0A1Z4JC74"/>
<dbReference type="PROSITE" id="PS00629">
    <property type="entry name" value="IMP_1"/>
    <property type="match status" value="1"/>
</dbReference>
<organism evidence="5 6">
    <name type="scientific">Leptolyngbya boryana NIES-2135</name>
    <dbReference type="NCBI Taxonomy" id="1973484"/>
    <lineage>
        <taxon>Bacteria</taxon>
        <taxon>Bacillati</taxon>
        <taxon>Cyanobacteriota</taxon>
        <taxon>Cyanophyceae</taxon>
        <taxon>Leptolyngbyales</taxon>
        <taxon>Leptolyngbyaceae</taxon>
        <taxon>Leptolyngbya group</taxon>
        <taxon>Leptolyngbya</taxon>
    </lineage>
</organism>
<keyword evidence="3 4" id="KW-0460">Magnesium</keyword>
<keyword evidence="2" id="KW-0378">Hydrolase</keyword>
<dbReference type="EMBL" id="AP018203">
    <property type="protein sequence ID" value="BAY54326.1"/>
    <property type="molecule type" value="Genomic_DNA"/>
</dbReference>
<proteinExistence type="predicted"/>
<dbReference type="Gene3D" id="3.30.540.10">
    <property type="entry name" value="Fructose-1,6-Bisphosphatase, subunit A, domain 1"/>
    <property type="match status" value="1"/>
</dbReference>
<dbReference type="GO" id="GO:0008934">
    <property type="term" value="F:inositol monophosphate 1-phosphatase activity"/>
    <property type="evidence" value="ECO:0007669"/>
    <property type="project" value="TreeGrafter"/>
</dbReference>
<reference evidence="5 6" key="1">
    <citation type="submission" date="2017-06" db="EMBL/GenBank/DDBJ databases">
        <title>Genome sequencing of cyanobaciteial culture collection at National Institute for Environmental Studies (NIES).</title>
        <authorList>
            <person name="Hirose Y."/>
            <person name="Shimura Y."/>
            <person name="Fujisawa T."/>
            <person name="Nakamura Y."/>
            <person name="Kawachi M."/>
        </authorList>
    </citation>
    <scope>NUCLEOTIDE SEQUENCE [LARGE SCALE GENOMIC DNA]</scope>
    <source>
        <strain evidence="5 6">NIES-2135</strain>
    </source>
</reference>
<evidence type="ECO:0000256" key="4">
    <source>
        <dbReference type="PIRSR" id="PIRSR600760-2"/>
    </source>
</evidence>
<name>A0A1Z4JC74_LEPBY</name>
<dbReference type="InterPro" id="IPR020583">
    <property type="entry name" value="Inositol_monoP_metal-BS"/>
</dbReference>
<dbReference type="SUPFAM" id="SSF56655">
    <property type="entry name" value="Carbohydrate phosphatase"/>
    <property type="match status" value="1"/>
</dbReference>
<dbReference type="GO" id="GO:0006020">
    <property type="term" value="P:inositol metabolic process"/>
    <property type="evidence" value="ECO:0007669"/>
    <property type="project" value="TreeGrafter"/>
</dbReference>
<evidence type="ECO:0000256" key="2">
    <source>
        <dbReference type="ARBA" id="ARBA00022801"/>
    </source>
</evidence>
<dbReference type="Proteomes" id="UP000217895">
    <property type="component" value="Chromosome"/>
</dbReference>
<protein>
    <submittedName>
        <fullName evidence="5">Inositol monophosphatase</fullName>
    </submittedName>
</protein>
<dbReference type="Gene3D" id="3.40.190.80">
    <property type="match status" value="1"/>
</dbReference>
<dbReference type="Pfam" id="PF00459">
    <property type="entry name" value="Inositol_P"/>
    <property type="match status" value="1"/>
</dbReference>
<evidence type="ECO:0000313" key="5">
    <source>
        <dbReference type="EMBL" id="BAY54326.1"/>
    </source>
</evidence>
<feature type="binding site" evidence="4">
    <location>
        <position position="88"/>
    </location>
    <ligand>
        <name>Mg(2+)</name>
        <dbReference type="ChEBI" id="CHEBI:18420"/>
        <label>1</label>
        <note>catalytic</note>
    </ligand>
</feature>
<evidence type="ECO:0000256" key="3">
    <source>
        <dbReference type="ARBA" id="ARBA00022842"/>
    </source>
</evidence>
<feature type="binding site" evidence="4">
    <location>
        <position position="91"/>
    </location>
    <ligand>
        <name>Mg(2+)</name>
        <dbReference type="ChEBI" id="CHEBI:18420"/>
        <label>1</label>
        <note>catalytic</note>
    </ligand>
</feature>
<feature type="binding site" evidence="4">
    <location>
        <position position="68"/>
    </location>
    <ligand>
        <name>Mg(2+)</name>
        <dbReference type="ChEBI" id="CHEBI:18420"/>
        <label>1</label>
        <note>catalytic</note>
    </ligand>
</feature>
<gene>
    <name evidence="5" type="ORF">NIES2135_11430</name>
</gene>
<dbReference type="PRINTS" id="PR00377">
    <property type="entry name" value="IMPHPHTASES"/>
</dbReference>
<dbReference type="InterPro" id="IPR000760">
    <property type="entry name" value="Inositol_monophosphatase-like"/>
</dbReference>
<evidence type="ECO:0000313" key="6">
    <source>
        <dbReference type="Proteomes" id="UP000217895"/>
    </source>
</evidence>
<evidence type="ECO:0000256" key="1">
    <source>
        <dbReference type="ARBA" id="ARBA00022723"/>
    </source>
</evidence>
<feature type="binding site" evidence="4">
    <location>
        <position position="90"/>
    </location>
    <ligand>
        <name>Mg(2+)</name>
        <dbReference type="ChEBI" id="CHEBI:18420"/>
        <label>2</label>
    </ligand>
</feature>
<feature type="binding site" evidence="4">
    <location>
        <position position="217"/>
    </location>
    <ligand>
        <name>Mg(2+)</name>
        <dbReference type="ChEBI" id="CHEBI:18420"/>
        <label>1</label>
        <note>catalytic</note>
    </ligand>
</feature>
<dbReference type="PANTHER" id="PTHR20854">
    <property type="entry name" value="INOSITOL MONOPHOSPHATASE"/>
    <property type="match status" value="1"/>
</dbReference>